<comment type="caution">
    <text evidence="3">The sequence shown here is derived from an EMBL/GenBank/DDBJ whole genome shotgun (WGS) entry which is preliminary data.</text>
</comment>
<dbReference type="PANTHER" id="PTHR43581">
    <property type="entry name" value="ATP/GTP PHOSPHATASE"/>
    <property type="match status" value="1"/>
</dbReference>
<dbReference type="GO" id="GO:0005524">
    <property type="term" value="F:ATP binding"/>
    <property type="evidence" value="ECO:0007669"/>
    <property type="project" value="UniProtKB-KW"/>
</dbReference>
<dbReference type="EMBL" id="JACXBF010000283">
    <property type="protein sequence ID" value="MBD2801398.1"/>
    <property type="molecule type" value="Genomic_DNA"/>
</dbReference>
<dbReference type="Pfam" id="PF13175">
    <property type="entry name" value="AAA_15"/>
    <property type="match status" value="1"/>
</dbReference>
<sequence>MSLRLKKLKIEKLFNQKDIELDFKDVTVLVGKNGLGKTTILKILNAVLTNDLKCHELSLCKSVELTFDTGEIIHYKKNSTISEELDHIIDSMLNKKEVTPSELEIIKIYMQKRTIQFSSKNIKERLNREVNICYISTLNMSANSRQEITKSDGRTKKILDWELEEDLKKLTQHKESIYAEKFEKVVSSLFIDSGKYVKITNNESVDFYDSKSNELIELGALSSGERQLIYILTRIANTQGQPTFLLMDEPEISLHLNWQEKLIENIMEINNQCQIVVVTHSPAIIMDGYMDSYVDIKEITTELPNG</sequence>
<accession>A0AAW3YTL2</accession>
<proteinExistence type="predicted"/>
<reference evidence="3" key="2">
    <citation type="journal article" date="2024" name="Toxins">
        <title>Genome Sequence Analysis of Native Xenorhabdus Strains Isolated from Entomopathogenic Nematodes in Argentina.</title>
        <authorList>
            <person name="Palma L."/>
            <person name="Frizzo L."/>
            <person name="Kaiser S."/>
            <person name="Berry C."/>
            <person name="Caballero P."/>
            <person name="Bode H.B."/>
            <person name="Del Valle E.E."/>
        </authorList>
    </citation>
    <scope>NUCLEOTIDE SEQUENCE</scope>
    <source>
        <strain evidence="3">M</strain>
    </source>
</reference>
<feature type="domain" description="ATPase AAA-type core" evidence="2">
    <location>
        <begin position="151"/>
        <end position="285"/>
    </location>
</feature>
<feature type="domain" description="Endonuclease GajA/Old nuclease/RecF-like AAA" evidence="1">
    <location>
        <begin position="5"/>
        <end position="133"/>
    </location>
</feature>
<organism evidence="3">
    <name type="scientific">Xenorhabdus szentirmaii</name>
    <dbReference type="NCBI Taxonomy" id="290112"/>
    <lineage>
        <taxon>Bacteria</taxon>
        <taxon>Pseudomonadati</taxon>
        <taxon>Pseudomonadota</taxon>
        <taxon>Gammaproteobacteria</taxon>
        <taxon>Enterobacterales</taxon>
        <taxon>Morganellaceae</taxon>
        <taxon>Xenorhabdus</taxon>
    </lineage>
</organism>
<dbReference type="InterPro" id="IPR027417">
    <property type="entry name" value="P-loop_NTPase"/>
</dbReference>
<evidence type="ECO:0000259" key="2">
    <source>
        <dbReference type="Pfam" id="PF13304"/>
    </source>
</evidence>
<dbReference type="CDD" id="cd00267">
    <property type="entry name" value="ABC_ATPase"/>
    <property type="match status" value="1"/>
</dbReference>
<gene>
    <name evidence="3" type="ORF">ID854_13255</name>
</gene>
<keyword evidence="3" id="KW-0067">ATP-binding</keyword>
<dbReference type="Gene3D" id="3.40.50.300">
    <property type="entry name" value="P-loop containing nucleotide triphosphate hydrolases"/>
    <property type="match status" value="1"/>
</dbReference>
<evidence type="ECO:0000259" key="1">
    <source>
        <dbReference type="Pfam" id="PF13175"/>
    </source>
</evidence>
<name>A0AAW3YTL2_9GAMM</name>
<dbReference type="Proteomes" id="UP001193920">
    <property type="component" value="Unassembled WGS sequence"/>
</dbReference>
<evidence type="ECO:0000313" key="3">
    <source>
        <dbReference type="EMBL" id="MBD2801398.1"/>
    </source>
</evidence>
<reference evidence="3" key="1">
    <citation type="submission" date="2020-09" db="EMBL/GenBank/DDBJ databases">
        <authorList>
            <person name="Palma L."/>
            <person name="Caballero P."/>
            <person name="Berry C."/>
            <person name="Del Valle E."/>
        </authorList>
    </citation>
    <scope>NUCLEOTIDE SEQUENCE</scope>
    <source>
        <strain evidence="3">M</strain>
    </source>
</reference>
<dbReference type="RefSeq" id="WP_323869174.1">
    <property type="nucleotide sequence ID" value="NZ_JACXBF010000283.1"/>
</dbReference>
<dbReference type="PANTHER" id="PTHR43581:SF2">
    <property type="entry name" value="EXCINUCLEASE ATPASE SUBUNIT"/>
    <property type="match status" value="1"/>
</dbReference>
<dbReference type="Pfam" id="PF13304">
    <property type="entry name" value="AAA_21"/>
    <property type="match status" value="1"/>
</dbReference>
<keyword evidence="3" id="KW-0547">Nucleotide-binding</keyword>
<dbReference type="GO" id="GO:0016887">
    <property type="term" value="F:ATP hydrolysis activity"/>
    <property type="evidence" value="ECO:0007669"/>
    <property type="project" value="InterPro"/>
</dbReference>
<dbReference type="SUPFAM" id="SSF52540">
    <property type="entry name" value="P-loop containing nucleoside triphosphate hydrolases"/>
    <property type="match status" value="1"/>
</dbReference>
<dbReference type="InterPro" id="IPR051396">
    <property type="entry name" value="Bact_Antivir_Def_Nuclease"/>
</dbReference>
<dbReference type="InterPro" id="IPR003959">
    <property type="entry name" value="ATPase_AAA_core"/>
</dbReference>
<dbReference type="InterPro" id="IPR041685">
    <property type="entry name" value="AAA_GajA/Old/RecF-like"/>
</dbReference>
<dbReference type="AlphaFoldDB" id="A0AAW3YTL2"/>
<protein>
    <submittedName>
        <fullName evidence="3">ATP-binding protein</fullName>
    </submittedName>
</protein>